<evidence type="ECO:0000256" key="7">
    <source>
        <dbReference type="ARBA" id="ARBA00023175"/>
    </source>
</evidence>
<keyword evidence="6 9" id="KW-0518">Myosin</keyword>
<dbReference type="GO" id="GO:0005737">
    <property type="term" value="C:cytoplasm"/>
    <property type="evidence" value="ECO:0007669"/>
    <property type="project" value="TreeGrafter"/>
</dbReference>
<dbReference type="PANTHER" id="PTHR13140">
    <property type="entry name" value="MYOSIN"/>
    <property type="match status" value="1"/>
</dbReference>
<keyword evidence="4 9" id="KW-0067">ATP-binding</keyword>
<dbReference type="Pfam" id="PF00063">
    <property type="entry name" value="Myosin_head"/>
    <property type="match status" value="1"/>
</dbReference>
<evidence type="ECO:0000313" key="15">
    <source>
        <dbReference type="Proteomes" id="UP001377567"/>
    </source>
</evidence>
<keyword evidence="5 10" id="KW-0175">Coiled coil</keyword>
<keyword evidence="2" id="KW-0677">Repeat</keyword>
<protein>
    <submittedName>
        <fullName evidence="14">Myosin 4</fullName>
    </submittedName>
</protein>
<evidence type="ECO:0000259" key="11">
    <source>
        <dbReference type="PROSITE" id="PS51126"/>
    </source>
</evidence>
<dbReference type="Gene3D" id="1.20.58.530">
    <property type="match status" value="1"/>
</dbReference>
<feature type="domain" description="Myosin N-terminal SH3-like" evidence="13">
    <location>
        <begin position="4"/>
        <end position="58"/>
    </location>
</feature>
<keyword evidence="8 9" id="KW-0009">Actin-binding</keyword>
<evidence type="ECO:0000256" key="4">
    <source>
        <dbReference type="ARBA" id="ARBA00022840"/>
    </source>
</evidence>
<keyword evidence="3 9" id="KW-0547">Nucleotide-binding</keyword>
<dbReference type="PROSITE" id="PS51456">
    <property type="entry name" value="MYOSIN_MOTOR"/>
    <property type="match status" value="1"/>
</dbReference>
<evidence type="ECO:0000313" key="14">
    <source>
        <dbReference type="EMBL" id="GMM55850.1"/>
    </source>
</evidence>
<dbReference type="GO" id="GO:0051015">
    <property type="term" value="F:actin filament binding"/>
    <property type="evidence" value="ECO:0007669"/>
    <property type="project" value="TreeGrafter"/>
</dbReference>
<dbReference type="PROSITE" id="PS51126">
    <property type="entry name" value="DILUTE"/>
    <property type="match status" value="1"/>
</dbReference>
<dbReference type="Pfam" id="PF01843">
    <property type="entry name" value="DIL"/>
    <property type="match status" value="1"/>
</dbReference>
<dbReference type="PROSITE" id="PS51844">
    <property type="entry name" value="SH3_LIKE"/>
    <property type="match status" value="1"/>
</dbReference>
<dbReference type="GO" id="GO:0000146">
    <property type="term" value="F:microfilament motor activity"/>
    <property type="evidence" value="ECO:0007669"/>
    <property type="project" value="TreeGrafter"/>
</dbReference>
<feature type="domain" description="Myosin motor" evidence="12">
    <location>
        <begin position="87"/>
        <end position="800"/>
    </location>
</feature>
<dbReference type="Proteomes" id="UP001377567">
    <property type="component" value="Unassembled WGS sequence"/>
</dbReference>
<evidence type="ECO:0000259" key="13">
    <source>
        <dbReference type="PROSITE" id="PS51844"/>
    </source>
</evidence>
<dbReference type="Gene3D" id="1.20.120.720">
    <property type="entry name" value="Myosin VI head, motor domain, U50 subdomain"/>
    <property type="match status" value="1"/>
</dbReference>
<keyword evidence="7 9" id="KW-0505">Motor protein</keyword>
<dbReference type="InterPro" id="IPR036961">
    <property type="entry name" value="Kinesin_motor_dom_sf"/>
</dbReference>
<comment type="caution">
    <text evidence="14">The sequence shown here is derived from an EMBL/GenBank/DDBJ whole genome shotgun (WGS) entry which is preliminary data.</text>
</comment>
<feature type="binding site" evidence="9">
    <location>
        <begin position="183"/>
        <end position="190"/>
    </location>
    <ligand>
        <name>ATP</name>
        <dbReference type="ChEBI" id="CHEBI:30616"/>
    </ligand>
</feature>
<evidence type="ECO:0000256" key="3">
    <source>
        <dbReference type="ARBA" id="ARBA00022741"/>
    </source>
</evidence>
<dbReference type="CDD" id="cd01380">
    <property type="entry name" value="MYSc_Myo5"/>
    <property type="match status" value="1"/>
</dbReference>
<sequence length="1491" mass="168855">MSFDAGTRCWYPSEAHGWVAAEVTQSSVSADGSHHLELALSDGEVVQIDTKESLAQLEQLSNITAKDAGSDGKPVRLPVLRNPPILESIDDLTALSYLNEPAVLHAIKERYASHNIYTYSGIVLIAANPFAKVDELYSQEMISKYASAGANKHELEPHLFAIADEAYSKMINESKNQTIVVSGESGAGKTVSAKYIMRYFASIEPQVSHNASSGEQVRMTEIEEKILATNPILEAFGNAKTTRNDNSSRFGKYLEILFNARSQIVGARIRTYLLERSRLVFQPQAERNYHIFYQLLGGLPEETREKLHLPQDAASFNYMNQGGSDTTIKDVDDGAEFQKTKDALSMIGFDADTQDGIFQILAALLHIGNIEITKTRNDASLSSDEANLQTACELLGVDSFGFAKWMVKKQITTRSEKIVSNLNHTQALVARDSVAQFLYSALFEMIVDKINSTLNSNTASEDIKSFIGVLDIYGFEHFERNSFEQFCINYANEKLQQEFNQHVFKLEQEEYVRENIEWSFIEFNDNQPCIDLIENKLGILSLLDEESRLPAGSDETWAEKLYQSFDKPPTNAVFAKPRFGQTKFVVSHYAHAVTYDVEGFIEKNRDTVSDGQYEVLKATTNPTLKHILDSLIEKQEKLKEQKEQEVKANGPMRRNIQRKPTLGSMFKESLVQLMTTIESTNVHYIRCIKPNSEKTSWGFDNLLVLSQLRACGILETIRISCAGFPSRWTFAEFIERFYFLSEESEWRPIMENASTEDPALITFTTNILQKLIEDEQKYQIGKTKIFFKAGMLAYLEKIRTAKLAKICVVIQKKIRGLHYRREYLRITQSIKRSQAFSRGRLVRDRVQFELETRAAITIQSIIRGHTQLSYYRSAIRSSILLQSVVRRKLAVLEVERRRKDVACTKIQTILRSYMSKTYYAQLRLSSVTIQCHIRKALAQKQFAIMKEEFLATDPEKQRIQNNLISYMEKLLLLLEHDNTILSKLNEYERNGIQSVLESVPNYHQNQNELILKKKKLDINVDQIKKLLDDYNLRKDSSKADIKAIEQLQLSDSASTNLNTQLSKLSGGIDTIKAILNKTSNLNSDNKKEMFGLGILSSVHSSPKIGFDEMHELSTILCDVGTINQEFGIILRGLSDILRDDKSLVESTVLANITNTVLESFFKIGKYSDADTFTKENVSAIFEIFSTFRRDDLVYLGMFWVSNIYHIYVNIVSIRQGESGNREAALSKIEAEYKTLLLHCYHTWLKRVTQTISHQHMISRNILGPPSANVSLSSEEGSNEGLVRVLSYFDELYKIVSGCDFSSSVIRGIVSNILASVDVHCCNDILNKFPELSWKVGVNIDKSTTLFCDWAGNLELGAVDRNECLPLLKQMSKLLQLRVSNNYDLQFVMEVCYSLNVTQINAVLKKYKPSKYESPISSDVLNYLANNIKRSSGRNIGPLAFPDDVKTLADPFAFTKKEPVATIETTSVPHSETVAKLVDTAPMVFRIITMAQ</sequence>
<dbReference type="Gene3D" id="3.40.850.10">
    <property type="entry name" value="Kinesin motor domain"/>
    <property type="match status" value="1"/>
</dbReference>
<gene>
    <name evidence="14" type="ORF">DAKH74_024660</name>
</gene>
<dbReference type="SMART" id="SM00242">
    <property type="entry name" value="MYSc"/>
    <property type="match status" value="1"/>
</dbReference>
<feature type="domain" description="Dilute" evidence="11">
    <location>
        <begin position="1146"/>
        <end position="1429"/>
    </location>
</feature>
<dbReference type="GO" id="GO:0005524">
    <property type="term" value="F:ATP binding"/>
    <property type="evidence" value="ECO:0007669"/>
    <property type="project" value="UniProtKB-UniRule"/>
</dbReference>
<dbReference type="EMBL" id="BTGD01000006">
    <property type="protein sequence ID" value="GMM55850.1"/>
    <property type="molecule type" value="Genomic_DNA"/>
</dbReference>
<evidence type="ECO:0000256" key="10">
    <source>
        <dbReference type="SAM" id="Coils"/>
    </source>
</evidence>
<evidence type="ECO:0000256" key="8">
    <source>
        <dbReference type="ARBA" id="ARBA00023203"/>
    </source>
</evidence>
<dbReference type="InterPro" id="IPR004009">
    <property type="entry name" value="SH3_Myosin"/>
</dbReference>
<dbReference type="FunFam" id="1.10.10.820:FF:000001">
    <property type="entry name" value="Myosin heavy chain"/>
    <property type="match status" value="1"/>
</dbReference>
<dbReference type="PRINTS" id="PR00193">
    <property type="entry name" value="MYOSINHEAVY"/>
</dbReference>
<proteinExistence type="inferred from homology"/>
<dbReference type="SUPFAM" id="SSF50084">
    <property type="entry name" value="Myosin S1 fragment, N-terminal domain"/>
    <property type="match status" value="1"/>
</dbReference>
<dbReference type="Gene3D" id="1.20.5.190">
    <property type="match status" value="2"/>
</dbReference>
<evidence type="ECO:0000256" key="1">
    <source>
        <dbReference type="ARBA" id="ARBA00008314"/>
    </source>
</evidence>
<dbReference type="Gene3D" id="6.20.240.20">
    <property type="match status" value="1"/>
</dbReference>
<dbReference type="SMART" id="SM00015">
    <property type="entry name" value="IQ"/>
    <property type="match status" value="5"/>
</dbReference>
<evidence type="ECO:0000256" key="5">
    <source>
        <dbReference type="ARBA" id="ARBA00023054"/>
    </source>
</evidence>
<dbReference type="GO" id="GO:0016459">
    <property type="term" value="C:myosin complex"/>
    <property type="evidence" value="ECO:0007669"/>
    <property type="project" value="UniProtKB-KW"/>
</dbReference>
<dbReference type="InterPro" id="IPR002710">
    <property type="entry name" value="Dilute_dom"/>
</dbReference>
<evidence type="ECO:0000256" key="2">
    <source>
        <dbReference type="ARBA" id="ARBA00022737"/>
    </source>
</evidence>
<dbReference type="SUPFAM" id="SSF52540">
    <property type="entry name" value="P-loop containing nucleoside triphosphate hydrolases"/>
    <property type="match status" value="1"/>
</dbReference>
<dbReference type="GO" id="GO:0016020">
    <property type="term" value="C:membrane"/>
    <property type="evidence" value="ECO:0007669"/>
    <property type="project" value="TreeGrafter"/>
</dbReference>
<reference evidence="14 15" key="1">
    <citation type="journal article" date="2023" name="Elife">
        <title>Identification of key yeast species and microbe-microbe interactions impacting larval growth of Drosophila in the wild.</title>
        <authorList>
            <person name="Mure A."/>
            <person name="Sugiura Y."/>
            <person name="Maeda R."/>
            <person name="Honda K."/>
            <person name="Sakurai N."/>
            <person name="Takahashi Y."/>
            <person name="Watada M."/>
            <person name="Katoh T."/>
            <person name="Gotoh A."/>
            <person name="Gotoh Y."/>
            <person name="Taniguchi I."/>
            <person name="Nakamura K."/>
            <person name="Hayashi T."/>
            <person name="Katayama T."/>
            <person name="Uemura T."/>
            <person name="Hattori Y."/>
        </authorList>
    </citation>
    <scope>NUCLEOTIDE SEQUENCE [LARGE SCALE GENOMIC DNA]</scope>
    <source>
        <strain evidence="14 15">KH-74</strain>
    </source>
</reference>
<dbReference type="Gene3D" id="1.10.10.820">
    <property type="match status" value="1"/>
</dbReference>
<feature type="coiled-coil region" evidence="10">
    <location>
        <begin position="1013"/>
        <end position="1047"/>
    </location>
</feature>
<evidence type="ECO:0000256" key="6">
    <source>
        <dbReference type="ARBA" id="ARBA00023123"/>
    </source>
</evidence>
<name>A0AAV5RWM9_MAUHU</name>
<dbReference type="GO" id="GO:0007015">
    <property type="term" value="P:actin filament organization"/>
    <property type="evidence" value="ECO:0007669"/>
    <property type="project" value="TreeGrafter"/>
</dbReference>
<accession>A0AAV5RWM9</accession>
<dbReference type="SMART" id="SM01132">
    <property type="entry name" value="DIL"/>
    <property type="match status" value="1"/>
</dbReference>
<evidence type="ECO:0000256" key="9">
    <source>
        <dbReference type="PROSITE-ProRule" id="PRU00782"/>
    </source>
</evidence>
<feature type="region of interest" description="Actin-binding" evidence="9">
    <location>
        <begin position="670"/>
        <end position="692"/>
    </location>
</feature>
<keyword evidence="15" id="KW-1185">Reference proteome</keyword>
<organism evidence="14 15">
    <name type="scientific">Maudiozyma humilis</name>
    <name type="common">Sour dough yeast</name>
    <name type="synonym">Kazachstania humilis</name>
    <dbReference type="NCBI Taxonomy" id="51915"/>
    <lineage>
        <taxon>Eukaryota</taxon>
        <taxon>Fungi</taxon>
        <taxon>Dikarya</taxon>
        <taxon>Ascomycota</taxon>
        <taxon>Saccharomycotina</taxon>
        <taxon>Saccharomycetes</taxon>
        <taxon>Saccharomycetales</taxon>
        <taxon>Saccharomycetaceae</taxon>
        <taxon>Maudiozyma</taxon>
    </lineage>
</organism>
<dbReference type="InterPro" id="IPR027417">
    <property type="entry name" value="P-loop_NTPase"/>
</dbReference>
<dbReference type="PANTHER" id="PTHR13140:SF706">
    <property type="entry name" value="DILUTE CLASS UNCONVENTIONAL MYOSIN, ISOFORM C"/>
    <property type="match status" value="1"/>
</dbReference>
<evidence type="ECO:0000259" key="12">
    <source>
        <dbReference type="PROSITE" id="PS51456"/>
    </source>
</evidence>
<dbReference type="InterPro" id="IPR000048">
    <property type="entry name" value="IQ_motif_EF-hand-BS"/>
</dbReference>
<dbReference type="InterPro" id="IPR001609">
    <property type="entry name" value="Myosin_head_motor_dom-like"/>
</dbReference>
<dbReference type="InterPro" id="IPR036103">
    <property type="entry name" value="MYSc_Myo5"/>
</dbReference>
<dbReference type="Pfam" id="PF00612">
    <property type="entry name" value="IQ"/>
    <property type="match status" value="1"/>
</dbReference>
<dbReference type="PROSITE" id="PS50096">
    <property type="entry name" value="IQ"/>
    <property type="match status" value="4"/>
</dbReference>
<comment type="similarity">
    <text evidence="1 9">Belongs to the TRAFAC class myosin-kinesin ATPase superfamily. Myosin family.</text>
</comment>